<dbReference type="RefSeq" id="WP_022522855.1">
    <property type="nucleotide sequence ID" value="NZ_CP054580.1"/>
</dbReference>
<dbReference type="Proteomes" id="UP000509761">
    <property type="component" value="Chromosome"/>
</dbReference>
<accession>A0AAP9NLP2</accession>
<dbReference type="NCBIfam" id="TIGR01725">
    <property type="entry name" value="phge_HK97_gp10"/>
    <property type="match status" value="1"/>
</dbReference>
<dbReference type="EMBL" id="CP054580">
    <property type="protein sequence ID" value="QKS24188.1"/>
    <property type="molecule type" value="Genomic_DNA"/>
</dbReference>
<evidence type="ECO:0000313" key="1">
    <source>
        <dbReference type="EMBL" id="QKS24188.1"/>
    </source>
</evidence>
<protein>
    <recommendedName>
        <fullName evidence="3">HK97 gp10 family phage protein</fullName>
    </recommendedName>
</protein>
<evidence type="ECO:0008006" key="3">
    <source>
        <dbReference type="Google" id="ProtNLM"/>
    </source>
</evidence>
<name>A0AAP9NLP2_9GAMM</name>
<keyword evidence="2" id="KW-1185">Reference proteome</keyword>
<reference evidence="1 2" key="1">
    <citation type="submission" date="2019-12" db="EMBL/GenBank/DDBJ databases">
        <title>Genome sequencing and assembly of endphytes of Porphyra tenera.</title>
        <authorList>
            <person name="Park J.M."/>
            <person name="Shin R."/>
            <person name="Jo S.H."/>
        </authorList>
    </citation>
    <scope>NUCLEOTIDE SEQUENCE [LARGE SCALE GENOMIC DNA]</scope>
    <source>
        <strain evidence="1 2">GPM3</strain>
    </source>
</reference>
<dbReference type="InterPro" id="IPR010064">
    <property type="entry name" value="HK97-gp10_tail"/>
</dbReference>
<dbReference type="AlphaFoldDB" id="A0AAP9NLP2"/>
<sequence>MSGFDWQVQGVDLDAMRQELRALEDNIKERAVRAGLVAVVAPVKRTAKQVAPTESGDMAKAVGHLNINKRQRGRLGFRPGEVGLLVGTNRRINGVFQGRKGLWQEHGTERMEANPFLWPAMQQHESGAAGRFYGGLSKYLDRQRTKGAIA</sequence>
<evidence type="ECO:0000313" key="2">
    <source>
        <dbReference type="Proteomes" id="UP000509761"/>
    </source>
</evidence>
<gene>
    <name evidence="1" type="ORF">FX987_01962</name>
</gene>
<proteinExistence type="predicted"/>
<organism evidence="1 2">
    <name type="scientific">Vreelandella titanicae</name>
    <dbReference type="NCBI Taxonomy" id="664683"/>
    <lineage>
        <taxon>Bacteria</taxon>
        <taxon>Pseudomonadati</taxon>
        <taxon>Pseudomonadota</taxon>
        <taxon>Gammaproteobacteria</taxon>
        <taxon>Oceanospirillales</taxon>
        <taxon>Halomonadaceae</taxon>
        <taxon>Vreelandella</taxon>
    </lineage>
</organism>